<evidence type="ECO:0000313" key="3">
    <source>
        <dbReference type="WBParaSite" id="jg1546"/>
    </source>
</evidence>
<dbReference type="AlphaFoldDB" id="A0A915D514"/>
<feature type="compositionally biased region" description="Basic and acidic residues" evidence="1">
    <location>
        <begin position="25"/>
        <end position="35"/>
    </location>
</feature>
<protein>
    <submittedName>
        <fullName evidence="3">Uncharacterized protein</fullName>
    </submittedName>
</protein>
<evidence type="ECO:0000256" key="1">
    <source>
        <dbReference type="SAM" id="MobiDB-lite"/>
    </source>
</evidence>
<keyword evidence="2" id="KW-1185">Reference proteome</keyword>
<feature type="compositionally biased region" description="Polar residues" evidence="1">
    <location>
        <begin position="46"/>
        <end position="60"/>
    </location>
</feature>
<accession>A0A915D514</accession>
<evidence type="ECO:0000313" key="2">
    <source>
        <dbReference type="Proteomes" id="UP000887574"/>
    </source>
</evidence>
<organism evidence="2 3">
    <name type="scientific">Ditylenchus dipsaci</name>
    <dbReference type="NCBI Taxonomy" id="166011"/>
    <lineage>
        <taxon>Eukaryota</taxon>
        <taxon>Metazoa</taxon>
        <taxon>Ecdysozoa</taxon>
        <taxon>Nematoda</taxon>
        <taxon>Chromadorea</taxon>
        <taxon>Rhabditida</taxon>
        <taxon>Tylenchina</taxon>
        <taxon>Tylenchomorpha</taxon>
        <taxon>Sphaerularioidea</taxon>
        <taxon>Anguinidae</taxon>
        <taxon>Anguininae</taxon>
        <taxon>Ditylenchus</taxon>
    </lineage>
</organism>
<reference evidence="3" key="1">
    <citation type="submission" date="2022-11" db="UniProtKB">
        <authorList>
            <consortium name="WormBaseParasite"/>
        </authorList>
    </citation>
    <scope>IDENTIFICATION</scope>
</reference>
<dbReference type="WBParaSite" id="jg1546">
    <property type="protein sequence ID" value="jg1546"/>
    <property type="gene ID" value="jg1546"/>
</dbReference>
<dbReference type="Proteomes" id="UP000887574">
    <property type="component" value="Unplaced"/>
</dbReference>
<sequence length="67" mass="7434">MSRLRCAVNPSHKLSVNECQRKKKTLGDDAADRPSRNRVLPAGQRLSPSYPSSMPNSTICSRGRHTI</sequence>
<proteinExistence type="predicted"/>
<feature type="region of interest" description="Disordered" evidence="1">
    <location>
        <begin position="17"/>
        <end position="67"/>
    </location>
</feature>
<name>A0A915D514_9BILA</name>